<gene>
    <name evidence="3" type="ORF">R7226_03590</name>
</gene>
<evidence type="ECO:0000259" key="2">
    <source>
        <dbReference type="Pfam" id="PF20254"/>
    </source>
</evidence>
<protein>
    <submittedName>
        <fullName evidence="3">DUF6605 domain-containing protein</fullName>
    </submittedName>
</protein>
<dbReference type="InterPro" id="IPR046540">
    <property type="entry name" value="DMFA2_C"/>
</dbReference>
<dbReference type="Proteomes" id="UP001284601">
    <property type="component" value="Unassembled WGS sequence"/>
</dbReference>
<evidence type="ECO:0000313" key="4">
    <source>
        <dbReference type="Proteomes" id="UP001284601"/>
    </source>
</evidence>
<reference evidence="4" key="1">
    <citation type="submission" date="2023-07" db="EMBL/GenBank/DDBJ databases">
        <title>Conexibacter stalactiti sp. nov., isolated from stalactites in a lava cave and emended description of the genus Conexibacter.</title>
        <authorList>
            <person name="Lee S.D."/>
        </authorList>
    </citation>
    <scope>NUCLEOTIDE SEQUENCE [LARGE SCALE GENOMIC DNA]</scope>
    <source>
        <strain evidence="4">KCTC 39840</strain>
    </source>
</reference>
<comment type="caution">
    <text evidence="3">The sequence shown here is derived from an EMBL/GenBank/DDBJ whole genome shotgun (WGS) entry which is preliminary data.</text>
</comment>
<proteinExistence type="predicted"/>
<keyword evidence="4" id="KW-1185">Reference proteome</keyword>
<evidence type="ECO:0000313" key="3">
    <source>
        <dbReference type="EMBL" id="MDW5593405.1"/>
    </source>
</evidence>
<sequence>MSIKAESAWAPRGWPAERASAAPGPDGRVEAYCYTDRFSYAPGERVDLHVHATAATYDVAVIRDGLQPERVWARSGLPGAAHPTPENAYAVGCGWPVALSIEIGADWHSGFYLVVIGAEQPDGERWEREHFFVVRSAAPGRDTPYALVVTTSTLLAYNDWGGANHYRGIGDDPREEISTPLSHLHRPISRGHLRKPAGAPREGNRDNPPIGFTPRYPAYEWARLHGYGRHHADAGWATYERPFVVWGEQHGYSFDLLTQHDLDERPDALDGYRCAVIVGHDEYWSWKMRDTLDAFVDGGGNVARFAGNYEWQVRLEEGGTRQACYRLPKLDPVAAETPHLATTLWEAKCVDRPGATTMGLNGSGGIYNRYGAATPRSSGGFTVYRHDHGAFEGADLFYGDVLGALPVGLAAFEVDSVEFTFHRGMPYPTYEDGAPENLEILALCPAVLGEVDRWGGSAPLGANMEEFTATIAGLGDDAPERLVDRVTGAGMIACFQRGGTVFNGGTTEWVVGLTMADPFTERITHNVLRRLGAHEDAGA</sequence>
<dbReference type="EMBL" id="JAWSTH010000005">
    <property type="protein sequence ID" value="MDW5593405.1"/>
    <property type="molecule type" value="Genomic_DNA"/>
</dbReference>
<reference evidence="3 4" key="2">
    <citation type="submission" date="2023-10" db="EMBL/GenBank/DDBJ databases">
        <authorList>
            <person name="Han X.F."/>
        </authorList>
    </citation>
    <scope>NUCLEOTIDE SEQUENCE [LARGE SCALE GENOMIC DNA]</scope>
    <source>
        <strain evidence="3 4">KCTC 39840</strain>
    </source>
</reference>
<feature type="region of interest" description="Disordered" evidence="1">
    <location>
        <begin position="190"/>
        <end position="211"/>
    </location>
</feature>
<feature type="domain" description="N,N-dimethylformamidase beta subunit-like C-terminal" evidence="2">
    <location>
        <begin position="64"/>
        <end position="514"/>
    </location>
</feature>
<accession>A0ABU4HLG5</accession>
<organism evidence="3 4">
    <name type="scientific">Conexibacter stalactiti</name>
    <dbReference type="NCBI Taxonomy" id="1940611"/>
    <lineage>
        <taxon>Bacteria</taxon>
        <taxon>Bacillati</taxon>
        <taxon>Actinomycetota</taxon>
        <taxon>Thermoleophilia</taxon>
        <taxon>Solirubrobacterales</taxon>
        <taxon>Conexibacteraceae</taxon>
        <taxon>Conexibacter</taxon>
    </lineage>
</organism>
<dbReference type="Pfam" id="PF20254">
    <property type="entry name" value="DMFA2_C"/>
    <property type="match status" value="1"/>
</dbReference>
<evidence type="ECO:0000256" key="1">
    <source>
        <dbReference type="SAM" id="MobiDB-lite"/>
    </source>
</evidence>
<dbReference type="RefSeq" id="WP_318595666.1">
    <property type="nucleotide sequence ID" value="NZ_JAWSTH010000005.1"/>
</dbReference>
<name>A0ABU4HLG5_9ACTN</name>